<feature type="compositionally biased region" description="Basic and acidic residues" evidence="1">
    <location>
        <begin position="312"/>
        <end position="326"/>
    </location>
</feature>
<name>A0A4V4HFX9_DENBC</name>
<feature type="compositionally biased region" description="Polar residues" evidence="1">
    <location>
        <begin position="1"/>
        <end position="12"/>
    </location>
</feature>
<feature type="compositionally biased region" description="Polar residues" evidence="1">
    <location>
        <begin position="160"/>
        <end position="174"/>
    </location>
</feature>
<evidence type="ECO:0000256" key="1">
    <source>
        <dbReference type="SAM" id="MobiDB-lite"/>
    </source>
</evidence>
<feature type="compositionally biased region" description="Basic and acidic residues" evidence="1">
    <location>
        <begin position="69"/>
        <end position="79"/>
    </location>
</feature>
<evidence type="ECO:0000313" key="3">
    <source>
        <dbReference type="Proteomes" id="UP000297245"/>
    </source>
</evidence>
<sequence length="387" mass="44136">MQPLSEATNTTAKPRGRPRGARNKTTTAVDATVNADILARIEQLEAEKSARDAENARLRAQLADQNNTNRDRQHHEERFGSTNRSDVDPPVESNDNIENNPPLHADNPASLFDDSDHETHTTTRQRPADNELETLADQQRKHQRLERLAEQRRERDRDMQTASQPTASRTVATNQHDDSAPRIPKPKGQAGKDYTIAIEMGLSKSTQGQQSYNAILRLAQDVVSESRIAWQGKWADIPADQKAIMFAVLRERHPFLKRFENDWASEAIIRQYLKNKKKTHYRQGTLEVPKQYGYLRTNAAARDQSKSRKRKAIQDHQRRKENTRATKERRKARKEGQQRLRRIIDEEPEEESGKGRDEFIEGSSRDGGNSAGQEGENDDVDVDEVLG</sequence>
<feature type="region of interest" description="Disordered" evidence="1">
    <location>
        <begin position="1"/>
        <end position="34"/>
    </location>
</feature>
<dbReference type="OrthoDB" id="2755069at2759"/>
<evidence type="ECO:0000313" key="2">
    <source>
        <dbReference type="EMBL" id="THU96635.1"/>
    </source>
</evidence>
<keyword evidence="3" id="KW-1185">Reference proteome</keyword>
<dbReference type="AlphaFoldDB" id="A0A4V4HFX9"/>
<feature type="compositionally biased region" description="Acidic residues" evidence="1">
    <location>
        <begin position="375"/>
        <end position="387"/>
    </location>
</feature>
<gene>
    <name evidence="2" type="ORF">K435DRAFT_797171</name>
</gene>
<proteinExistence type="predicted"/>
<feature type="compositionally biased region" description="Low complexity" evidence="1">
    <location>
        <begin position="25"/>
        <end position="34"/>
    </location>
</feature>
<feature type="compositionally biased region" description="Basic and acidic residues" evidence="1">
    <location>
        <begin position="334"/>
        <end position="359"/>
    </location>
</feature>
<feature type="compositionally biased region" description="Basic and acidic residues" evidence="1">
    <location>
        <begin position="145"/>
        <end position="159"/>
    </location>
</feature>
<accession>A0A4V4HFX9</accession>
<dbReference type="Proteomes" id="UP000297245">
    <property type="component" value="Unassembled WGS sequence"/>
</dbReference>
<dbReference type="EMBL" id="ML179172">
    <property type="protein sequence ID" value="THU96635.1"/>
    <property type="molecule type" value="Genomic_DNA"/>
</dbReference>
<organism evidence="2 3">
    <name type="scientific">Dendrothele bispora (strain CBS 962.96)</name>
    <dbReference type="NCBI Taxonomy" id="1314807"/>
    <lineage>
        <taxon>Eukaryota</taxon>
        <taxon>Fungi</taxon>
        <taxon>Dikarya</taxon>
        <taxon>Basidiomycota</taxon>
        <taxon>Agaricomycotina</taxon>
        <taxon>Agaricomycetes</taxon>
        <taxon>Agaricomycetidae</taxon>
        <taxon>Agaricales</taxon>
        <taxon>Agaricales incertae sedis</taxon>
        <taxon>Dendrothele</taxon>
    </lineage>
</organism>
<reference evidence="2 3" key="1">
    <citation type="journal article" date="2019" name="Nat. Ecol. Evol.">
        <title>Megaphylogeny resolves global patterns of mushroom evolution.</title>
        <authorList>
            <person name="Varga T."/>
            <person name="Krizsan K."/>
            <person name="Foldi C."/>
            <person name="Dima B."/>
            <person name="Sanchez-Garcia M."/>
            <person name="Sanchez-Ramirez S."/>
            <person name="Szollosi G.J."/>
            <person name="Szarkandi J.G."/>
            <person name="Papp V."/>
            <person name="Albert L."/>
            <person name="Andreopoulos W."/>
            <person name="Angelini C."/>
            <person name="Antonin V."/>
            <person name="Barry K.W."/>
            <person name="Bougher N.L."/>
            <person name="Buchanan P."/>
            <person name="Buyck B."/>
            <person name="Bense V."/>
            <person name="Catcheside P."/>
            <person name="Chovatia M."/>
            <person name="Cooper J."/>
            <person name="Damon W."/>
            <person name="Desjardin D."/>
            <person name="Finy P."/>
            <person name="Geml J."/>
            <person name="Haridas S."/>
            <person name="Hughes K."/>
            <person name="Justo A."/>
            <person name="Karasinski D."/>
            <person name="Kautmanova I."/>
            <person name="Kiss B."/>
            <person name="Kocsube S."/>
            <person name="Kotiranta H."/>
            <person name="LaButti K.M."/>
            <person name="Lechner B.E."/>
            <person name="Liimatainen K."/>
            <person name="Lipzen A."/>
            <person name="Lukacs Z."/>
            <person name="Mihaltcheva S."/>
            <person name="Morgado L.N."/>
            <person name="Niskanen T."/>
            <person name="Noordeloos M.E."/>
            <person name="Ohm R.A."/>
            <person name="Ortiz-Santana B."/>
            <person name="Ovrebo C."/>
            <person name="Racz N."/>
            <person name="Riley R."/>
            <person name="Savchenko A."/>
            <person name="Shiryaev A."/>
            <person name="Soop K."/>
            <person name="Spirin V."/>
            <person name="Szebenyi C."/>
            <person name="Tomsovsky M."/>
            <person name="Tulloss R.E."/>
            <person name="Uehling J."/>
            <person name="Grigoriev I.V."/>
            <person name="Vagvolgyi C."/>
            <person name="Papp T."/>
            <person name="Martin F.M."/>
            <person name="Miettinen O."/>
            <person name="Hibbett D.S."/>
            <person name="Nagy L.G."/>
        </authorList>
    </citation>
    <scope>NUCLEOTIDE SEQUENCE [LARGE SCALE GENOMIC DNA]</scope>
    <source>
        <strain evidence="2 3">CBS 962.96</strain>
    </source>
</reference>
<feature type="region of interest" description="Disordered" evidence="1">
    <location>
        <begin position="62"/>
        <end position="191"/>
    </location>
</feature>
<protein>
    <submittedName>
        <fullName evidence="2">Uncharacterized protein</fullName>
    </submittedName>
</protein>
<feature type="region of interest" description="Disordered" evidence="1">
    <location>
        <begin position="297"/>
        <end position="387"/>
    </location>
</feature>
<feature type="compositionally biased region" description="Basic and acidic residues" evidence="1">
    <location>
        <begin position="117"/>
        <end position="129"/>
    </location>
</feature>